<feature type="domain" description="Putative zinc-finger" evidence="6">
    <location>
        <begin position="3"/>
        <end position="37"/>
    </location>
</feature>
<dbReference type="PANTHER" id="PTHR37461:SF1">
    <property type="entry name" value="ANTI-SIGMA-K FACTOR RSKA"/>
    <property type="match status" value="1"/>
</dbReference>
<dbReference type="AlphaFoldDB" id="A0A1M7QMF5"/>
<dbReference type="InterPro" id="IPR041916">
    <property type="entry name" value="Anti_sigma_zinc_sf"/>
</dbReference>
<evidence type="ECO:0000256" key="5">
    <source>
        <dbReference type="SAM" id="Phobius"/>
    </source>
</evidence>
<dbReference type="EMBL" id="FRCX01000007">
    <property type="protein sequence ID" value="SHN32490.1"/>
    <property type="molecule type" value="Genomic_DNA"/>
</dbReference>
<name>A0A1M7QMF5_9BURK</name>
<dbReference type="InterPro" id="IPR027383">
    <property type="entry name" value="Znf_put"/>
</dbReference>
<dbReference type="Proteomes" id="UP000184339">
    <property type="component" value="Unassembled WGS sequence"/>
</dbReference>
<dbReference type="GO" id="GO:0006417">
    <property type="term" value="P:regulation of translation"/>
    <property type="evidence" value="ECO:0007669"/>
    <property type="project" value="TreeGrafter"/>
</dbReference>
<dbReference type="STRING" id="551987.SAMN05192549_107294"/>
<dbReference type="GO" id="GO:0016989">
    <property type="term" value="F:sigma factor antagonist activity"/>
    <property type="evidence" value="ECO:0007669"/>
    <property type="project" value="TreeGrafter"/>
</dbReference>
<comment type="subcellular location">
    <subcellularLocation>
        <location evidence="1">Membrane</location>
        <topology evidence="1">Single-pass membrane protein</topology>
    </subcellularLocation>
</comment>
<dbReference type="GO" id="GO:0016020">
    <property type="term" value="C:membrane"/>
    <property type="evidence" value="ECO:0007669"/>
    <property type="project" value="UniProtKB-SubCell"/>
</dbReference>
<keyword evidence="3 5" id="KW-1133">Transmembrane helix</keyword>
<dbReference type="InterPro" id="IPR051474">
    <property type="entry name" value="Anti-sigma-K/W_factor"/>
</dbReference>
<dbReference type="Pfam" id="PF13490">
    <property type="entry name" value="zf-HC2"/>
    <property type="match status" value="1"/>
</dbReference>
<evidence type="ECO:0000256" key="3">
    <source>
        <dbReference type="ARBA" id="ARBA00022989"/>
    </source>
</evidence>
<dbReference type="PANTHER" id="PTHR37461">
    <property type="entry name" value="ANTI-SIGMA-K FACTOR RSKA"/>
    <property type="match status" value="1"/>
</dbReference>
<accession>A0A1M7QMF5</accession>
<sequence>MNCQQTQELMSAYLDAELDASAALRLQEHLDDCGGCRAAMTELEALQGRIAAQASQHQAPPHLRHRIQAALAAQRPTPPRPAKRQKTWSWAWINLGMATMASTAFAVTLSLYLNQPSADTLVEQELVGSHFRALMPNHLADVASTDQHTVKPWFAGKLDFSPPVHDLGAEGYPLIGGRLDYVQQRPVAALVYRHRQHIINVYVWPSAPHGTRQGQRQGFQVLRWAQEGMMFYAVSDLNPQELADFARELRAKAAGPM</sequence>
<reference evidence="8" key="1">
    <citation type="submission" date="2016-11" db="EMBL/GenBank/DDBJ databases">
        <authorList>
            <person name="Varghese N."/>
            <person name="Submissions S."/>
        </authorList>
    </citation>
    <scope>NUCLEOTIDE SEQUENCE [LARGE SCALE GENOMIC DNA]</scope>
    <source>
        <strain evidence="8">Sac-22</strain>
    </source>
</reference>
<evidence type="ECO:0000256" key="1">
    <source>
        <dbReference type="ARBA" id="ARBA00004167"/>
    </source>
</evidence>
<gene>
    <name evidence="7" type="ORF">SAMN05192549_107294</name>
</gene>
<feature type="transmembrane region" description="Helical" evidence="5">
    <location>
        <begin position="90"/>
        <end position="113"/>
    </location>
</feature>
<keyword evidence="4 5" id="KW-0472">Membrane</keyword>
<evidence type="ECO:0000256" key="4">
    <source>
        <dbReference type="ARBA" id="ARBA00023136"/>
    </source>
</evidence>
<evidence type="ECO:0000313" key="8">
    <source>
        <dbReference type="Proteomes" id="UP000184339"/>
    </source>
</evidence>
<evidence type="ECO:0000259" key="6">
    <source>
        <dbReference type="Pfam" id="PF13490"/>
    </source>
</evidence>
<organism evidence="7 8">
    <name type="scientific">Duganella sacchari</name>
    <dbReference type="NCBI Taxonomy" id="551987"/>
    <lineage>
        <taxon>Bacteria</taxon>
        <taxon>Pseudomonadati</taxon>
        <taxon>Pseudomonadota</taxon>
        <taxon>Betaproteobacteria</taxon>
        <taxon>Burkholderiales</taxon>
        <taxon>Oxalobacteraceae</taxon>
        <taxon>Telluria group</taxon>
        <taxon>Duganella</taxon>
    </lineage>
</organism>
<evidence type="ECO:0000256" key="2">
    <source>
        <dbReference type="ARBA" id="ARBA00022692"/>
    </source>
</evidence>
<evidence type="ECO:0000313" key="7">
    <source>
        <dbReference type="EMBL" id="SHN32490.1"/>
    </source>
</evidence>
<keyword evidence="8" id="KW-1185">Reference proteome</keyword>
<proteinExistence type="predicted"/>
<keyword evidence="2 5" id="KW-0812">Transmembrane</keyword>
<dbReference type="RefSeq" id="WP_072786617.1">
    <property type="nucleotide sequence ID" value="NZ_FRCX01000007.1"/>
</dbReference>
<protein>
    <submittedName>
        <fullName evidence="7">Transmembrane transcriptional regulator (Anti-sigma factor RsiW)</fullName>
    </submittedName>
</protein>
<dbReference type="Gene3D" id="1.10.10.1320">
    <property type="entry name" value="Anti-sigma factor, zinc-finger domain"/>
    <property type="match status" value="1"/>
</dbReference>